<dbReference type="InterPro" id="IPR001138">
    <property type="entry name" value="Zn2Cys6_DnaBD"/>
</dbReference>
<dbReference type="Proteomes" id="UP000027361">
    <property type="component" value="Unassembled WGS sequence"/>
</dbReference>
<feature type="compositionally biased region" description="Acidic residues" evidence="6">
    <location>
        <begin position="178"/>
        <end position="192"/>
    </location>
</feature>
<accession>A0A066VP08</accession>
<dbReference type="Gene3D" id="4.10.240.10">
    <property type="entry name" value="Zn(2)-C6 fungal-type DNA-binding domain"/>
    <property type="match status" value="1"/>
</dbReference>
<name>A0A066VP08_TILAU</name>
<keyword evidence="7" id="KW-0812">Transmembrane</keyword>
<keyword evidence="3" id="KW-0238">DNA-binding</keyword>
<proteinExistence type="predicted"/>
<reference evidence="9 10" key="1">
    <citation type="submission" date="2014-05" db="EMBL/GenBank/DDBJ databases">
        <title>Draft genome sequence of a rare smut relative, Tilletiaria anomala UBC 951.</title>
        <authorList>
            <consortium name="DOE Joint Genome Institute"/>
            <person name="Toome M."/>
            <person name="Kuo A."/>
            <person name="Henrissat B."/>
            <person name="Lipzen A."/>
            <person name="Tritt A."/>
            <person name="Yoshinaga Y."/>
            <person name="Zane M."/>
            <person name="Barry K."/>
            <person name="Grigoriev I.V."/>
            <person name="Spatafora J.W."/>
            <person name="Aimea M.C."/>
        </authorList>
    </citation>
    <scope>NUCLEOTIDE SEQUENCE [LARGE SCALE GENOMIC DNA]</scope>
    <source>
        <strain evidence="9 10">UBC 951</strain>
    </source>
</reference>
<dbReference type="GeneID" id="25261672"/>
<dbReference type="AlphaFoldDB" id="A0A066VP08"/>
<dbReference type="GO" id="GO:0000976">
    <property type="term" value="F:transcription cis-regulatory region binding"/>
    <property type="evidence" value="ECO:0007669"/>
    <property type="project" value="TreeGrafter"/>
</dbReference>
<dbReference type="InParanoid" id="A0A066VP08"/>
<keyword evidence="4" id="KW-0804">Transcription</keyword>
<evidence type="ECO:0000313" key="10">
    <source>
        <dbReference type="Proteomes" id="UP000027361"/>
    </source>
</evidence>
<keyword evidence="7" id="KW-0472">Membrane</keyword>
<dbReference type="PANTHER" id="PTHR31845:SF19">
    <property type="entry name" value="TRANSCRIPTION FACTOR DOMAIN-CONTAINING PROTEIN"/>
    <property type="match status" value="1"/>
</dbReference>
<comment type="caution">
    <text evidence="9">The sequence shown here is derived from an EMBL/GenBank/DDBJ whole genome shotgun (WGS) entry which is preliminary data.</text>
</comment>
<dbReference type="SUPFAM" id="SSF57701">
    <property type="entry name" value="Zn2/Cys6 DNA-binding domain"/>
    <property type="match status" value="1"/>
</dbReference>
<feature type="compositionally biased region" description="Basic and acidic residues" evidence="6">
    <location>
        <begin position="85"/>
        <end position="96"/>
    </location>
</feature>
<dbReference type="GO" id="GO:0005634">
    <property type="term" value="C:nucleus"/>
    <property type="evidence" value="ECO:0007669"/>
    <property type="project" value="UniProtKB-SubCell"/>
</dbReference>
<dbReference type="RefSeq" id="XP_013242300.1">
    <property type="nucleotide sequence ID" value="XM_013386846.1"/>
</dbReference>
<dbReference type="GO" id="GO:0008270">
    <property type="term" value="F:zinc ion binding"/>
    <property type="evidence" value="ECO:0007669"/>
    <property type="project" value="InterPro"/>
</dbReference>
<dbReference type="EMBL" id="JMSN01000063">
    <property type="protein sequence ID" value="KDN43201.1"/>
    <property type="molecule type" value="Genomic_DNA"/>
</dbReference>
<keyword evidence="7" id="KW-1133">Transmembrane helix</keyword>
<sequence length="1123" mass="120568">MAYRNEEDIALAATLKGASTRNGSGNGLPRPVHHLQQQYQQQQDAQALYHQHSTASHSTTVSAHAYVTPSASPEQQHIALGKRHRSDDRGWSRHTSDAGGSAGDPAPRGEGEQQQQSYKFPASAIFRRCSPVNSAPSTGAGRYWHNGSAIAAQQSVLLPHSTTTASGQMGATGGMSYESEDESGASEEEEELSLQQRQQQKKQSRSHEQQQQRSASARTNPSSGSGNATNKVQKACVNCRRAKTRCVNVDSKPPCERCKVMKQLCKFRLRSDDENWRDKTDVMLGRLTDAVEGLLSQQQGTGMVVGMAPSHTIPGVHLGHAAQAPIGHQAGMYWPHHPQNAAGHSFQDSGSHDPGRSAGAYHLAAMGYPSSASPHALNFSVAAEEAPLPPYTHLSQIGPITTLSSALGIHAANHRVVSLSQEINHTGAVPPPGAASGAASLPAAMPLRQPPIVGAGIMATQLPGASSNHSGTAPPVAGGAGEMGAPPASDGLSHGKTNSAGGASSDGLSHHDGISAVESKVLERSSGSASIAVPINVRPVMHLHQRSDSAPSKQNASAGAGAGADTIAHRPSSASATSASASAAGAAAHEPRVFIEPSYTLAQVLKSETPERVSSLTSTRWIIGGKAWENYARPAEHVGRDDPRLNAVSMGLVPLERARQLFIFFANHHFPHCFGFPTFPASENMTPVIIASILGVASLHNSSAAKYFEGLKAYMISAVKPEEAASLAVDQELDPEMGIGVEEITGACVFASWIGGELGWQMSRVARWWTLAYLRLFSRRNEATLGEALSILPPFRNIDEADRLRVWLMAYVSEAHSCLINERKGLLEREDAKEYMSELRRALMREREGGDRLDETRTKAESVAEGKVFEYELPPADRQLLAHTELAHILTRAQDLCMDLRSRIASGEPRVHAASRLEGWIASADMLVAEWDGWFHDLERWRLEAGLLDDLSSSSAIAADVTICFHLSRAFLGSLALEYTISPHLIGQSGAVGASKLETAQSKLLTDAKMSALVACDLLLDDIVAWTSRLAYLPAFYHFMIGHAGGLLLLLVQRKWRFLLASESRKIVTVVERLVHAYSYQISIHSAAQSSEYVAAQHPAEENVTALSRALLAIKTRSSNCRQ</sequence>
<feature type="compositionally biased region" description="Low complexity" evidence="6">
    <location>
        <begin position="34"/>
        <end position="65"/>
    </location>
</feature>
<dbReference type="OMA" id="PHCFGFP"/>
<keyword evidence="5" id="KW-0539">Nucleus</keyword>
<gene>
    <name evidence="9" type="ORF">K437DRAFT_154048</name>
</gene>
<keyword evidence="10" id="KW-1185">Reference proteome</keyword>
<evidence type="ECO:0000313" key="9">
    <source>
        <dbReference type="EMBL" id="KDN43201.1"/>
    </source>
</evidence>
<dbReference type="PROSITE" id="PS50048">
    <property type="entry name" value="ZN2_CY6_FUNGAL_2"/>
    <property type="match status" value="1"/>
</dbReference>
<dbReference type="GO" id="GO:0000981">
    <property type="term" value="F:DNA-binding transcription factor activity, RNA polymerase II-specific"/>
    <property type="evidence" value="ECO:0007669"/>
    <property type="project" value="InterPro"/>
</dbReference>
<comment type="subcellular location">
    <subcellularLocation>
        <location evidence="1">Nucleus</location>
    </subcellularLocation>
</comment>
<dbReference type="PANTHER" id="PTHR31845">
    <property type="entry name" value="FINGER DOMAIN PROTEIN, PUTATIVE-RELATED"/>
    <property type="match status" value="1"/>
</dbReference>
<dbReference type="InterPro" id="IPR051089">
    <property type="entry name" value="prtT"/>
</dbReference>
<evidence type="ECO:0000256" key="2">
    <source>
        <dbReference type="ARBA" id="ARBA00023015"/>
    </source>
</evidence>
<evidence type="ECO:0000256" key="7">
    <source>
        <dbReference type="SAM" id="Phobius"/>
    </source>
</evidence>
<dbReference type="InterPro" id="IPR036864">
    <property type="entry name" value="Zn2-C6_fun-type_DNA-bd_sf"/>
</dbReference>
<feature type="domain" description="Zn(2)-C6 fungal-type" evidence="8">
    <location>
        <begin position="235"/>
        <end position="267"/>
    </location>
</feature>
<dbReference type="STRING" id="1037660.A0A066VP08"/>
<dbReference type="CDD" id="cd00067">
    <property type="entry name" value="GAL4"/>
    <property type="match status" value="1"/>
</dbReference>
<evidence type="ECO:0000256" key="5">
    <source>
        <dbReference type="ARBA" id="ARBA00023242"/>
    </source>
</evidence>
<feature type="region of interest" description="Disordered" evidence="6">
    <location>
        <begin position="463"/>
        <end position="511"/>
    </location>
</feature>
<keyword evidence="2" id="KW-0805">Transcription regulation</keyword>
<feature type="compositionally biased region" description="Polar residues" evidence="6">
    <location>
        <begin position="217"/>
        <end position="231"/>
    </location>
</feature>
<protein>
    <recommendedName>
        <fullName evidence="8">Zn(2)-C6 fungal-type domain-containing protein</fullName>
    </recommendedName>
</protein>
<evidence type="ECO:0000256" key="3">
    <source>
        <dbReference type="ARBA" id="ARBA00023125"/>
    </source>
</evidence>
<evidence type="ECO:0000259" key="8">
    <source>
        <dbReference type="PROSITE" id="PS50048"/>
    </source>
</evidence>
<dbReference type="OrthoDB" id="39175at2759"/>
<feature type="transmembrane region" description="Helical" evidence="7">
    <location>
        <begin position="1030"/>
        <end position="1052"/>
    </location>
</feature>
<dbReference type="HOGENOM" id="CLU_280079_0_0_1"/>
<feature type="compositionally biased region" description="Polar residues" evidence="6">
    <location>
        <begin position="548"/>
        <end position="557"/>
    </location>
</feature>
<feature type="compositionally biased region" description="Low complexity" evidence="6">
    <location>
        <begin position="473"/>
        <end position="488"/>
    </location>
</feature>
<feature type="region of interest" description="Disordered" evidence="6">
    <location>
        <begin position="544"/>
        <end position="578"/>
    </location>
</feature>
<evidence type="ECO:0000256" key="4">
    <source>
        <dbReference type="ARBA" id="ARBA00023163"/>
    </source>
</evidence>
<feature type="region of interest" description="Disordered" evidence="6">
    <location>
        <begin position="14"/>
        <end position="117"/>
    </location>
</feature>
<dbReference type="PROSITE" id="PS00463">
    <property type="entry name" value="ZN2_CY6_FUNGAL_1"/>
    <property type="match status" value="1"/>
</dbReference>
<feature type="region of interest" description="Disordered" evidence="6">
    <location>
        <begin position="163"/>
        <end position="231"/>
    </location>
</feature>
<evidence type="ECO:0000256" key="6">
    <source>
        <dbReference type="SAM" id="MobiDB-lite"/>
    </source>
</evidence>
<organism evidence="9 10">
    <name type="scientific">Tilletiaria anomala (strain ATCC 24038 / CBS 436.72 / UBC 951)</name>
    <dbReference type="NCBI Taxonomy" id="1037660"/>
    <lineage>
        <taxon>Eukaryota</taxon>
        <taxon>Fungi</taxon>
        <taxon>Dikarya</taxon>
        <taxon>Basidiomycota</taxon>
        <taxon>Ustilaginomycotina</taxon>
        <taxon>Exobasidiomycetes</taxon>
        <taxon>Georgefischeriales</taxon>
        <taxon>Tilletiariaceae</taxon>
        <taxon>Tilletiaria</taxon>
    </lineage>
</organism>
<evidence type="ECO:0000256" key="1">
    <source>
        <dbReference type="ARBA" id="ARBA00004123"/>
    </source>
</evidence>